<protein>
    <submittedName>
        <fullName evidence="1">Uncharacterized protein</fullName>
    </submittedName>
</protein>
<organism evidence="1 2">
    <name type="scientific">Paraburkholderia phenoliruptrix</name>
    <dbReference type="NCBI Taxonomy" id="252970"/>
    <lineage>
        <taxon>Bacteria</taxon>
        <taxon>Pseudomonadati</taxon>
        <taxon>Pseudomonadota</taxon>
        <taxon>Betaproteobacteria</taxon>
        <taxon>Burkholderiales</taxon>
        <taxon>Burkholderiaceae</taxon>
        <taxon>Paraburkholderia</taxon>
    </lineage>
</organism>
<gene>
    <name evidence="1" type="ORF">LMG9964_00248</name>
</gene>
<dbReference type="EMBL" id="CADILN010000001">
    <property type="protein sequence ID" value="CAB4046617.1"/>
    <property type="molecule type" value="Genomic_DNA"/>
</dbReference>
<reference evidence="1 2" key="1">
    <citation type="submission" date="2020-04" db="EMBL/GenBank/DDBJ databases">
        <authorList>
            <person name="De Canck E."/>
        </authorList>
    </citation>
    <scope>NUCLEOTIDE SEQUENCE [LARGE SCALE GENOMIC DNA]</scope>
    <source>
        <strain evidence="1 2">LMG 9964</strain>
    </source>
</reference>
<evidence type="ECO:0000313" key="2">
    <source>
        <dbReference type="Proteomes" id="UP000494102"/>
    </source>
</evidence>
<dbReference type="Proteomes" id="UP000494102">
    <property type="component" value="Unassembled WGS sequence"/>
</dbReference>
<dbReference type="AlphaFoldDB" id="A0A6J5JZ12"/>
<sequence length="78" mass="8506">MHATLQIATDRGFTQIIDRIPLTLTASKSFIAQPVYQPKVANAQLYYRYVIDGSPSVAPALSAVVNSIAPWNTQSKAE</sequence>
<evidence type="ECO:0000313" key="1">
    <source>
        <dbReference type="EMBL" id="CAB4046617.1"/>
    </source>
</evidence>
<name>A0A6J5JZ12_9BURK</name>
<accession>A0A6J5JZ12</accession>
<proteinExistence type="predicted"/>